<dbReference type="RefSeq" id="XP_073558990.1">
    <property type="nucleotide sequence ID" value="XM_073702274.1"/>
</dbReference>
<keyword evidence="4 9" id="KW-0732">Signal</keyword>
<dbReference type="EMBL" id="PPTA01000006">
    <property type="protein sequence ID" value="TFB02789.1"/>
    <property type="molecule type" value="Genomic_DNA"/>
</dbReference>
<dbReference type="PANTHER" id="PTHR34992">
    <property type="entry name" value="HYPHAL ANASTAMOSIS-7 PROTEIN"/>
    <property type="match status" value="1"/>
</dbReference>
<feature type="signal peptide" evidence="9">
    <location>
        <begin position="1"/>
        <end position="18"/>
    </location>
</feature>
<dbReference type="Proteomes" id="UP001642720">
    <property type="component" value="Unassembled WGS sequence"/>
</dbReference>
<evidence type="ECO:0000256" key="7">
    <source>
        <dbReference type="ARBA" id="ARBA00023288"/>
    </source>
</evidence>
<evidence type="ECO:0000313" key="12">
    <source>
        <dbReference type="Proteomes" id="UP001642720"/>
    </source>
</evidence>
<protein>
    <recommendedName>
        <fullName evidence="10">Copper acquisition factor BIM1-like domain-containing protein</fullName>
    </recommendedName>
</protein>
<dbReference type="PANTHER" id="PTHR34992:SF2">
    <property type="entry name" value="COPPER ACQUISITION FACTOR BIM1-LIKE DOMAIN-CONTAINING PROTEIN"/>
    <property type="match status" value="1"/>
</dbReference>
<evidence type="ECO:0000256" key="8">
    <source>
        <dbReference type="SAM" id="MobiDB-lite"/>
    </source>
</evidence>
<feature type="region of interest" description="Disordered" evidence="8">
    <location>
        <begin position="205"/>
        <end position="238"/>
    </location>
</feature>
<feature type="chain" id="PRO_5046131700" description="Copper acquisition factor BIM1-like domain-containing protein" evidence="9">
    <location>
        <begin position="19"/>
        <end position="265"/>
    </location>
</feature>
<evidence type="ECO:0000256" key="9">
    <source>
        <dbReference type="SAM" id="SignalP"/>
    </source>
</evidence>
<keyword evidence="12" id="KW-1185">Reference proteome</keyword>
<evidence type="ECO:0000313" key="11">
    <source>
        <dbReference type="EMBL" id="TFB02789.1"/>
    </source>
</evidence>
<evidence type="ECO:0000256" key="5">
    <source>
        <dbReference type="ARBA" id="ARBA00023136"/>
    </source>
</evidence>
<comment type="subcellular location">
    <subcellularLocation>
        <location evidence="1">Cell membrane</location>
        <topology evidence="1">Lipid-anchor</topology>
        <topology evidence="1">GPI-anchor</topology>
    </subcellularLocation>
</comment>
<evidence type="ECO:0000256" key="1">
    <source>
        <dbReference type="ARBA" id="ARBA00004609"/>
    </source>
</evidence>
<feature type="region of interest" description="Disordered" evidence="8">
    <location>
        <begin position="43"/>
        <end position="66"/>
    </location>
</feature>
<evidence type="ECO:0000259" key="10">
    <source>
        <dbReference type="Pfam" id="PF20238"/>
    </source>
</evidence>
<proteinExistence type="predicted"/>
<evidence type="ECO:0000256" key="6">
    <source>
        <dbReference type="ARBA" id="ARBA00023180"/>
    </source>
</evidence>
<comment type="caution">
    <text evidence="11">The sequence shown here is derived from an EMBL/GenBank/DDBJ whole genome shotgun (WGS) entry which is preliminary data.</text>
</comment>
<dbReference type="InterPro" id="IPR046936">
    <property type="entry name" value="BIM1-like"/>
</dbReference>
<name>A0ABY2H542_9HYPO</name>
<keyword evidence="3" id="KW-0336">GPI-anchor</keyword>
<accession>A0ABY2H542</accession>
<dbReference type="InterPro" id="IPR046530">
    <property type="entry name" value="BIM1-like_dom"/>
</dbReference>
<keyword evidence="6" id="KW-0325">Glycoprotein</keyword>
<evidence type="ECO:0000256" key="4">
    <source>
        <dbReference type="ARBA" id="ARBA00022729"/>
    </source>
</evidence>
<dbReference type="Pfam" id="PF20238">
    <property type="entry name" value="BIM1-like_dom"/>
    <property type="match status" value="1"/>
</dbReference>
<evidence type="ECO:0000256" key="2">
    <source>
        <dbReference type="ARBA" id="ARBA00022475"/>
    </source>
</evidence>
<keyword evidence="2" id="KW-1003">Cell membrane</keyword>
<reference evidence="11 12" key="1">
    <citation type="submission" date="2018-01" db="EMBL/GenBank/DDBJ databases">
        <title>Genome characterization of the sugarcane-associated fungus Trichoderma ghanense CCMA-1212 and their application in lignocelulose bioconversion.</title>
        <authorList>
            <person name="Steindorff A.S."/>
            <person name="Mendes T.D."/>
            <person name="Vilela E.S.D."/>
            <person name="Rodrigues D.S."/>
            <person name="Formighieri E.F."/>
            <person name="Melo I.S."/>
            <person name="Favaro L.C.L."/>
        </authorList>
    </citation>
    <scope>NUCLEOTIDE SEQUENCE [LARGE SCALE GENOMIC DNA]</scope>
    <source>
        <strain evidence="11 12">CCMA-1212</strain>
    </source>
</reference>
<feature type="compositionally biased region" description="Low complexity" evidence="8">
    <location>
        <begin position="217"/>
        <end position="230"/>
    </location>
</feature>
<keyword evidence="7" id="KW-0449">Lipoprotein</keyword>
<dbReference type="GeneID" id="300576724"/>
<evidence type="ECO:0000256" key="3">
    <source>
        <dbReference type="ARBA" id="ARBA00022622"/>
    </source>
</evidence>
<dbReference type="CDD" id="cd21176">
    <property type="entry name" value="LPMO_auxiliary-like"/>
    <property type="match status" value="1"/>
</dbReference>
<sequence>MALKSLLLGLAAIQAVTAHFAIEYPEWRADTLAEENEDKYSQWDYPCTSSPHSHPPSSPLHEPHHHNANANTKKIFHITGGGVPYKAGNITNWPLSGGALQLELHHPWTYLFVNLGLGANTTNFNISLTPSLVNVTGKGTLCIDKLALPSLDAGADIKEGTLASIQVVTSGESGSALYNCADIRFTKNATGPSNCSTSEGLEMHTVTEEDENDNDNGTDSSKGGDSGNSSAPADKKNAAGLMGSDKSVLATVVGLAVAFSLGLGL</sequence>
<keyword evidence="5" id="KW-0472">Membrane</keyword>
<feature type="domain" description="Copper acquisition factor BIM1-like" evidence="10">
    <location>
        <begin position="18"/>
        <end position="199"/>
    </location>
</feature>
<gene>
    <name evidence="11" type="ORF">CCMA1212_004993</name>
</gene>
<organism evidence="11 12">
    <name type="scientific">Trichoderma ghanense</name>
    <dbReference type="NCBI Taxonomy" id="65468"/>
    <lineage>
        <taxon>Eukaryota</taxon>
        <taxon>Fungi</taxon>
        <taxon>Dikarya</taxon>
        <taxon>Ascomycota</taxon>
        <taxon>Pezizomycotina</taxon>
        <taxon>Sordariomycetes</taxon>
        <taxon>Hypocreomycetidae</taxon>
        <taxon>Hypocreales</taxon>
        <taxon>Hypocreaceae</taxon>
        <taxon>Trichoderma</taxon>
    </lineage>
</organism>